<feature type="compositionally biased region" description="Low complexity" evidence="1">
    <location>
        <begin position="178"/>
        <end position="197"/>
    </location>
</feature>
<evidence type="ECO:0000313" key="3">
    <source>
        <dbReference type="Proteomes" id="UP000006514"/>
    </source>
</evidence>
<accession>J0WVM6</accession>
<proteinExistence type="predicted"/>
<feature type="region of interest" description="Disordered" evidence="1">
    <location>
        <begin position="178"/>
        <end position="208"/>
    </location>
</feature>
<dbReference type="AlphaFoldDB" id="J0WVM6"/>
<gene>
    <name evidence="2" type="ORF">AURDEDRAFT_128515</name>
</gene>
<dbReference type="Proteomes" id="UP000006514">
    <property type="component" value="Unassembled WGS sequence"/>
</dbReference>
<feature type="compositionally biased region" description="Acidic residues" evidence="1">
    <location>
        <begin position="198"/>
        <end position="208"/>
    </location>
</feature>
<sequence>MPIVEAPFWDSWPGSEGSIPPYGALVLLKVDPVASVANLDDEETTRAASALNRHEWVLGVVLGNSGGSFIDPLAKPVLSLQIQLFGRGPPHDKPIASFPIAPSPQLSEDRPPVHLNATLPWPDLYVHTNCSSSVIISRIHHGAAKFEAKMTKEQHEDLFERAFADRCNWHSLPPVTTPDPVDVFIDPTQPPGSSSSEDASESGSSDDMDSLYAQEMEEMETKIVRQRIYSEISLDPSMCPGPLGHPEEMEEPIRRIRESAFVSHREPCTDLC</sequence>
<organism evidence="2 3">
    <name type="scientific">Auricularia subglabra (strain TFB-10046 / SS5)</name>
    <name type="common">White-rot fungus</name>
    <name type="synonym">Auricularia delicata (strain TFB10046)</name>
    <dbReference type="NCBI Taxonomy" id="717982"/>
    <lineage>
        <taxon>Eukaryota</taxon>
        <taxon>Fungi</taxon>
        <taxon>Dikarya</taxon>
        <taxon>Basidiomycota</taxon>
        <taxon>Agaricomycotina</taxon>
        <taxon>Agaricomycetes</taxon>
        <taxon>Auriculariales</taxon>
        <taxon>Auriculariaceae</taxon>
        <taxon>Auricularia</taxon>
    </lineage>
</organism>
<evidence type="ECO:0000256" key="1">
    <source>
        <dbReference type="SAM" id="MobiDB-lite"/>
    </source>
</evidence>
<dbReference type="InParanoid" id="J0WVM6"/>
<dbReference type="KEGG" id="adl:AURDEDRAFT_128515"/>
<protein>
    <submittedName>
        <fullName evidence="2">Uncharacterized protein</fullName>
    </submittedName>
</protein>
<dbReference type="EMBL" id="JH687817">
    <property type="protein sequence ID" value="EJD39074.1"/>
    <property type="molecule type" value="Genomic_DNA"/>
</dbReference>
<evidence type="ECO:0000313" key="2">
    <source>
        <dbReference type="EMBL" id="EJD39074.1"/>
    </source>
</evidence>
<reference evidence="3" key="1">
    <citation type="journal article" date="2012" name="Science">
        <title>The Paleozoic origin of enzymatic lignin decomposition reconstructed from 31 fungal genomes.</title>
        <authorList>
            <person name="Floudas D."/>
            <person name="Binder M."/>
            <person name="Riley R."/>
            <person name="Barry K."/>
            <person name="Blanchette R.A."/>
            <person name="Henrissat B."/>
            <person name="Martinez A.T."/>
            <person name="Otillar R."/>
            <person name="Spatafora J.W."/>
            <person name="Yadav J.S."/>
            <person name="Aerts A."/>
            <person name="Benoit I."/>
            <person name="Boyd A."/>
            <person name="Carlson A."/>
            <person name="Copeland A."/>
            <person name="Coutinho P.M."/>
            <person name="de Vries R.P."/>
            <person name="Ferreira P."/>
            <person name="Findley K."/>
            <person name="Foster B."/>
            <person name="Gaskell J."/>
            <person name="Glotzer D."/>
            <person name="Gorecki P."/>
            <person name="Heitman J."/>
            <person name="Hesse C."/>
            <person name="Hori C."/>
            <person name="Igarashi K."/>
            <person name="Jurgens J.A."/>
            <person name="Kallen N."/>
            <person name="Kersten P."/>
            <person name="Kohler A."/>
            <person name="Kuees U."/>
            <person name="Kumar T.K.A."/>
            <person name="Kuo A."/>
            <person name="LaButti K."/>
            <person name="Larrondo L.F."/>
            <person name="Lindquist E."/>
            <person name="Ling A."/>
            <person name="Lombard V."/>
            <person name="Lucas S."/>
            <person name="Lundell T."/>
            <person name="Martin R."/>
            <person name="McLaughlin D.J."/>
            <person name="Morgenstern I."/>
            <person name="Morin E."/>
            <person name="Murat C."/>
            <person name="Nagy L.G."/>
            <person name="Nolan M."/>
            <person name="Ohm R.A."/>
            <person name="Patyshakuliyeva A."/>
            <person name="Rokas A."/>
            <person name="Ruiz-Duenas F.J."/>
            <person name="Sabat G."/>
            <person name="Salamov A."/>
            <person name="Samejima M."/>
            <person name="Schmutz J."/>
            <person name="Slot J.C."/>
            <person name="St John F."/>
            <person name="Stenlid J."/>
            <person name="Sun H."/>
            <person name="Sun S."/>
            <person name="Syed K."/>
            <person name="Tsang A."/>
            <person name="Wiebenga A."/>
            <person name="Young D."/>
            <person name="Pisabarro A."/>
            <person name="Eastwood D.C."/>
            <person name="Martin F."/>
            <person name="Cullen D."/>
            <person name="Grigoriev I.V."/>
            <person name="Hibbett D.S."/>
        </authorList>
    </citation>
    <scope>NUCLEOTIDE SEQUENCE [LARGE SCALE GENOMIC DNA]</scope>
    <source>
        <strain evidence="3">TFB10046</strain>
    </source>
</reference>
<keyword evidence="3" id="KW-1185">Reference proteome</keyword>
<name>J0WVM6_AURST</name>